<gene>
    <name evidence="1" type="ORF">RRG08_031851</name>
</gene>
<keyword evidence="2" id="KW-1185">Reference proteome</keyword>
<reference evidence="1" key="1">
    <citation type="journal article" date="2023" name="G3 (Bethesda)">
        <title>A reference genome for the long-term kleptoplast-retaining sea slug Elysia crispata morphotype clarki.</title>
        <authorList>
            <person name="Eastman K.E."/>
            <person name="Pendleton A.L."/>
            <person name="Shaikh M.A."/>
            <person name="Suttiyut T."/>
            <person name="Ogas R."/>
            <person name="Tomko P."/>
            <person name="Gavelis G."/>
            <person name="Widhalm J.R."/>
            <person name="Wisecaver J.H."/>
        </authorList>
    </citation>
    <scope>NUCLEOTIDE SEQUENCE</scope>
    <source>
        <strain evidence="1">ECLA1</strain>
    </source>
</reference>
<proteinExistence type="predicted"/>
<dbReference type="AlphaFoldDB" id="A0AAE1A9N5"/>
<evidence type="ECO:0000313" key="2">
    <source>
        <dbReference type="Proteomes" id="UP001283361"/>
    </source>
</evidence>
<protein>
    <submittedName>
        <fullName evidence="1">Uncharacterized protein</fullName>
    </submittedName>
</protein>
<organism evidence="1 2">
    <name type="scientific">Elysia crispata</name>
    <name type="common">lettuce slug</name>
    <dbReference type="NCBI Taxonomy" id="231223"/>
    <lineage>
        <taxon>Eukaryota</taxon>
        <taxon>Metazoa</taxon>
        <taxon>Spiralia</taxon>
        <taxon>Lophotrochozoa</taxon>
        <taxon>Mollusca</taxon>
        <taxon>Gastropoda</taxon>
        <taxon>Heterobranchia</taxon>
        <taxon>Euthyneura</taxon>
        <taxon>Panpulmonata</taxon>
        <taxon>Sacoglossa</taxon>
        <taxon>Placobranchoidea</taxon>
        <taxon>Plakobranchidae</taxon>
        <taxon>Elysia</taxon>
    </lineage>
</organism>
<dbReference type="EMBL" id="JAWDGP010002344">
    <property type="protein sequence ID" value="KAK3783874.1"/>
    <property type="molecule type" value="Genomic_DNA"/>
</dbReference>
<accession>A0AAE1A9N5</accession>
<sequence length="331" mass="37453">MHAGRYLTLCVTVLISTFLISATSNFHMNFNLKRNLRVLSGGTKINQVTRNGMTPSLCAVFCGISCHTFHSSHTTGVCSTFSDRFYIYDQGLMVTSDPQWVIGYKSPLMDDWALAFRAQKEINASVYDLWINESWKLDNTVTSTFPKACLDFVNYESCDRHFRSWILSKWENIKEVRLSLFKSNSEVVYVVFNGTGSTKLSWFTPARIIASPWSPKILDETLTVPSIKGTCGVAVCRRFNLYGPYENCKFDWFYMFTVDSSKEICMKRGSWPIVGNVVKSYPMFFYSKTSDRASLASNNVYPYAESADVLAVWVKFACSADNCAGITGQLD</sequence>
<comment type="caution">
    <text evidence="1">The sequence shown here is derived from an EMBL/GenBank/DDBJ whole genome shotgun (WGS) entry which is preliminary data.</text>
</comment>
<evidence type="ECO:0000313" key="1">
    <source>
        <dbReference type="EMBL" id="KAK3783874.1"/>
    </source>
</evidence>
<dbReference type="Proteomes" id="UP001283361">
    <property type="component" value="Unassembled WGS sequence"/>
</dbReference>
<name>A0AAE1A9N5_9GAST</name>